<evidence type="ECO:0000313" key="2">
    <source>
        <dbReference type="EMBL" id="VVE07587.1"/>
    </source>
</evidence>
<proteinExistence type="predicted"/>
<sequence>MRTVPLQALASQLITIVLGGQNCRIKVDQKRTGVFLTLWVNNVAIVTGVQARDRTLLVRQPYLGFIGDLAFFDTQGTDDPSYAGLGSRWFLNYIESTDLQ</sequence>
<dbReference type="OrthoDB" id="6444802at2"/>
<dbReference type="EMBL" id="CABPRU010000005">
    <property type="protein sequence ID" value="VVE07587.1"/>
    <property type="molecule type" value="Genomic_DNA"/>
</dbReference>
<reference evidence="2 3" key="1">
    <citation type="submission" date="2019-08" db="EMBL/GenBank/DDBJ databases">
        <authorList>
            <person name="Peeters C."/>
        </authorList>
    </citation>
    <scope>NUCLEOTIDE SEQUENCE [LARGE SCALE GENOMIC DNA]</scope>
    <source>
        <strain evidence="2 3">LMG 31013</strain>
    </source>
</reference>
<evidence type="ECO:0000313" key="3">
    <source>
        <dbReference type="Proteomes" id="UP000334380"/>
    </source>
</evidence>
<dbReference type="Pfam" id="PF22479">
    <property type="entry name" value="Pam3_gp18"/>
    <property type="match status" value="1"/>
</dbReference>
<dbReference type="Proteomes" id="UP000334380">
    <property type="component" value="Unassembled WGS sequence"/>
</dbReference>
<organism evidence="2 3">
    <name type="scientific">Pandoraea terrigena</name>
    <dbReference type="NCBI Taxonomy" id="2508292"/>
    <lineage>
        <taxon>Bacteria</taxon>
        <taxon>Pseudomonadati</taxon>
        <taxon>Pseudomonadota</taxon>
        <taxon>Betaproteobacteria</taxon>
        <taxon>Burkholderiales</taxon>
        <taxon>Burkholderiaceae</taxon>
        <taxon>Pandoraea</taxon>
    </lineage>
</organism>
<protein>
    <recommendedName>
        <fullName evidence="1">Cyanophage baseplate Pam3 plug gp18 domain-containing protein</fullName>
    </recommendedName>
</protein>
<dbReference type="AlphaFoldDB" id="A0A5E4V5P8"/>
<accession>A0A5E4V5P8</accession>
<feature type="domain" description="Cyanophage baseplate Pam3 plug gp18" evidence="1">
    <location>
        <begin position="1"/>
        <end position="95"/>
    </location>
</feature>
<gene>
    <name evidence="2" type="ORF">PTE31013_02472</name>
</gene>
<name>A0A5E4V5P8_9BURK</name>
<dbReference type="InterPro" id="IPR054252">
    <property type="entry name" value="Pam3_gp18"/>
</dbReference>
<evidence type="ECO:0000259" key="1">
    <source>
        <dbReference type="Pfam" id="PF22479"/>
    </source>
</evidence>
<keyword evidence="3" id="KW-1185">Reference proteome</keyword>